<keyword evidence="2" id="KW-1185">Reference proteome</keyword>
<name>A0AAI8VMI7_9PEZI</name>
<dbReference type="EMBL" id="CAUWAG010000010">
    <property type="protein sequence ID" value="CAJ2507655.1"/>
    <property type="molecule type" value="Genomic_DNA"/>
</dbReference>
<dbReference type="Proteomes" id="UP001295740">
    <property type="component" value="Unassembled WGS sequence"/>
</dbReference>
<dbReference type="AlphaFoldDB" id="A0AAI8VMI7"/>
<evidence type="ECO:0000313" key="2">
    <source>
        <dbReference type="Proteomes" id="UP001295740"/>
    </source>
</evidence>
<evidence type="ECO:0000313" key="1">
    <source>
        <dbReference type="EMBL" id="CAJ2507655.1"/>
    </source>
</evidence>
<sequence>MAGSEIGPRGHGDDDIPILLTVILGIQHALCMIGSSDSPPLAIAAGASYLDSTTTQYTVYAAFIVTDSALRPYCK</sequence>
<accession>A0AAI8VMI7</accession>
<reference evidence="1" key="1">
    <citation type="submission" date="2023-10" db="EMBL/GenBank/DDBJ databases">
        <authorList>
            <person name="Hackl T."/>
        </authorList>
    </citation>
    <scope>NUCLEOTIDE SEQUENCE</scope>
</reference>
<proteinExistence type="predicted"/>
<organism evidence="1 2">
    <name type="scientific">Anthostomella pinea</name>
    <dbReference type="NCBI Taxonomy" id="933095"/>
    <lineage>
        <taxon>Eukaryota</taxon>
        <taxon>Fungi</taxon>
        <taxon>Dikarya</taxon>
        <taxon>Ascomycota</taxon>
        <taxon>Pezizomycotina</taxon>
        <taxon>Sordariomycetes</taxon>
        <taxon>Xylariomycetidae</taxon>
        <taxon>Xylariales</taxon>
        <taxon>Xylariaceae</taxon>
        <taxon>Anthostomella</taxon>
    </lineage>
</organism>
<comment type="caution">
    <text evidence="1">The sequence shown here is derived from an EMBL/GenBank/DDBJ whole genome shotgun (WGS) entry which is preliminary data.</text>
</comment>
<protein>
    <submittedName>
        <fullName evidence="1">Uu.00g088410.m01.CDS01</fullName>
    </submittedName>
</protein>
<gene>
    <name evidence="1" type="ORF">KHLLAP_LOCUS8123</name>
</gene>